<gene>
    <name evidence="3" type="ORF">C7438_1212</name>
</gene>
<evidence type="ECO:0000256" key="2">
    <source>
        <dbReference type="SAM" id="MobiDB-lite"/>
    </source>
</evidence>
<keyword evidence="1" id="KW-0175">Coiled coil</keyword>
<feature type="coiled-coil region" evidence="1">
    <location>
        <begin position="57"/>
        <end position="84"/>
    </location>
</feature>
<dbReference type="EMBL" id="RBIJ01000003">
    <property type="protein sequence ID" value="RKQ84718.1"/>
    <property type="molecule type" value="Genomic_DNA"/>
</dbReference>
<accession>A0A660KUJ4</accession>
<dbReference type="RefSeq" id="WP_121444457.1">
    <property type="nucleotide sequence ID" value="NZ_RBIJ01000003.1"/>
</dbReference>
<protein>
    <submittedName>
        <fullName evidence="3">Uncharacterized protein</fullName>
    </submittedName>
</protein>
<reference evidence="3 4" key="1">
    <citation type="submission" date="2018-10" db="EMBL/GenBank/DDBJ databases">
        <title>Genomic Encyclopedia of Type Strains, Phase IV (KMG-IV): sequencing the most valuable type-strain genomes for metagenomic binning, comparative biology and taxonomic classification.</title>
        <authorList>
            <person name="Goeker M."/>
        </authorList>
    </citation>
    <scope>NUCLEOTIDE SEQUENCE [LARGE SCALE GENOMIC DNA]</scope>
    <source>
        <strain evidence="3 4">DSM 22653</strain>
    </source>
</reference>
<feature type="region of interest" description="Disordered" evidence="2">
    <location>
        <begin position="194"/>
        <end position="219"/>
    </location>
</feature>
<dbReference type="AlphaFoldDB" id="A0A660KUJ4"/>
<organism evidence="3 4">
    <name type="scientific">Brockia lithotrophica</name>
    <dbReference type="NCBI Taxonomy" id="933949"/>
    <lineage>
        <taxon>Bacteria</taxon>
        <taxon>Bacillati</taxon>
        <taxon>Bacillota</taxon>
        <taxon>Bacilli</taxon>
        <taxon>Bacillales</taxon>
        <taxon>Bacillales Family X. Incertae Sedis</taxon>
        <taxon>Brockia</taxon>
    </lineage>
</organism>
<comment type="caution">
    <text evidence="3">The sequence shown here is derived from an EMBL/GenBank/DDBJ whole genome shotgun (WGS) entry which is preliminary data.</text>
</comment>
<feature type="compositionally biased region" description="Low complexity" evidence="2">
    <location>
        <begin position="196"/>
        <end position="206"/>
    </location>
</feature>
<dbReference type="Proteomes" id="UP000267019">
    <property type="component" value="Unassembled WGS sequence"/>
</dbReference>
<sequence length="219" mass="23888">MSAEAKTLPFRFRFRSVSFRPVREEFVLGRKLLLGGFLLSFLGLVLFALLQAQHAALVPLAKERESLEAQLRQLKNDYQKVAATALAEAARVEAVKLLRDHRLPTTDALQTLSSLLVPGVTVEGLVLENNGRVVLKVRSADLTSAADFLEKLDRWGKEIPYLDAQAGGEWSVQPTPFTRDAQGNGYTATVELLPRKAAAAKAQPPQSGETPPTQGGSKK</sequence>
<evidence type="ECO:0000313" key="4">
    <source>
        <dbReference type="Proteomes" id="UP000267019"/>
    </source>
</evidence>
<keyword evidence="4" id="KW-1185">Reference proteome</keyword>
<name>A0A660KUJ4_9BACL</name>
<proteinExistence type="predicted"/>
<evidence type="ECO:0000313" key="3">
    <source>
        <dbReference type="EMBL" id="RKQ84718.1"/>
    </source>
</evidence>
<evidence type="ECO:0000256" key="1">
    <source>
        <dbReference type="SAM" id="Coils"/>
    </source>
</evidence>
<feature type="compositionally biased region" description="Polar residues" evidence="2">
    <location>
        <begin position="207"/>
        <end position="219"/>
    </location>
</feature>